<proteinExistence type="predicted"/>
<keyword evidence="2" id="KW-0472">Membrane</keyword>
<feature type="region of interest" description="Disordered" evidence="1">
    <location>
        <begin position="1"/>
        <end position="23"/>
    </location>
</feature>
<accession>A0ABN8CUT6</accession>
<comment type="caution">
    <text evidence="3">The sequence shown here is derived from an EMBL/GenBank/DDBJ whole genome shotgun (WGS) entry which is preliminary data.</text>
</comment>
<feature type="transmembrane region" description="Helical" evidence="2">
    <location>
        <begin position="76"/>
        <end position="96"/>
    </location>
</feature>
<name>A0ABN8CUT6_9STRA</name>
<dbReference type="Proteomes" id="UP001158986">
    <property type="component" value="Unassembled WGS sequence"/>
</dbReference>
<gene>
    <name evidence="3" type="ORF">PBS001_LOCUS2737</name>
</gene>
<reference evidence="3 4" key="1">
    <citation type="submission" date="2021-11" db="EMBL/GenBank/DDBJ databases">
        <authorList>
            <person name="Islam A."/>
            <person name="Islam S."/>
            <person name="Flora M.S."/>
            <person name="Rahman M."/>
            <person name="Ziaur R.M."/>
            <person name="Epstein J.H."/>
            <person name="Hassan M."/>
            <person name="Klassen M."/>
            <person name="Woodard K."/>
            <person name="Webb A."/>
            <person name="Webby R.J."/>
            <person name="El Zowalaty M.E."/>
        </authorList>
    </citation>
    <scope>NUCLEOTIDE SEQUENCE [LARGE SCALE GENOMIC DNA]</scope>
    <source>
        <strain evidence="3">Pbs1</strain>
    </source>
</reference>
<keyword evidence="2" id="KW-1133">Transmembrane helix</keyword>
<keyword evidence="2" id="KW-0812">Transmembrane</keyword>
<evidence type="ECO:0000313" key="4">
    <source>
        <dbReference type="Proteomes" id="UP001158986"/>
    </source>
</evidence>
<keyword evidence="4" id="KW-1185">Reference proteome</keyword>
<feature type="compositionally biased region" description="Low complexity" evidence="1">
    <location>
        <begin position="111"/>
        <end position="123"/>
    </location>
</feature>
<evidence type="ECO:0000256" key="1">
    <source>
        <dbReference type="SAM" id="MobiDB-lite"/>
    </source>
</evidence>
<feature type="region of interest" description="Disordered" evidence="1">
    <location>
        <begin position="107"/>
        <end position="126"/>
    </location>
</feature>
<evidence type="ECO:0000256" key="2">
    <source>
        <dbReference type="SAM" id="Phobius"/>
    </source>
</evidence>
<dbReference type="EMBL" id="CAKLCB010000152">
    <property type="protein sequence ID" value="CAH0516051.1"/>
    <property type="molecule type" value="Genomic_DNA"/>
</dbReference>
<evidence type="ECO:0000313" key="3">
    <source>
        <dbReference type="EMBL" id="CAH0516051.1"/>
    </source>
</evidence>
<protein>
    <submittedName>
        <fullName evidence="3">Uncharacterized protein</fullName>
    </submittedName>
</protein>
<sequence>MKTSDLRGISTPDSKKKSTLKQQIPVVPVVAPIQTPPAVSTAPRDATNDHNNMETVEAQAKRAEFVSGDNGTGTSVFFAAAGGLGCVAIIAIVVYVKKPLHETKTMRNQDTDGMAGTTTMGARGSEESVYNDPLETRYSSIVMITPNGEGVCIL</sequence>
<organism evidence="3 4">
    <name type="scientific">Peronospora belbahrii</name>
    <dbReference type="NCBI Taxonomy" id="622444"/>
    <lineage>
        <taxon>Eukaryota</taxon>
        <taxon>Sar</taxon>
        <taxon>Stramenopiles</taxon>
        <taxon>Oomycota</taxon>
        <taxon>Peronosporomycetes</taxon>
        <taxon>Peronosporales</taxon>
        <taxon>Peronosporaceae</taxon>
        <taxon>Peronospora</taxon>
    </lineage>
</organism>